<feature type="transmembrane region" description="Helical" evidence="1">
    <location>
        <begin position="111"/>
        <end position="134"/>
    </location>
</feature>
<feature type="transmembrane region" description="Helical" evidence="1">
    <location>
        <begin position="154"/>
        <end position="172"/>
    </location>
</feature>
<dbReference type="Proteomes" id="UP000186922">
    <property type="component" value="Unassembled WGS sequence"/>
</dbReference>
<keyword evidence="1" id="KW-0812">Transmembrane</keyword>
<accession>A0A1D1VM45</accession>
<proteinExistence type="predicted"/>
<reference evidence="2 3" key="1">
    <citation type="journal article" date="2016" name="Nat. Commun.">
        <title>Extremotolerant tardigrade genome and improved radiotolerance of human cultured cells by tardigrade-unique protein.</title>
        <authorList>
            <person name="Hashimoto T."/>
            <person name="Horikawa D.D."/>
            <person name="Saito Y."/>
            <person name="Kuwahara H."/>
            <person name="Kozuka-Hata H."/>
            <person name="Shin-I T."/>
            <person name="Minakuchi Y."/>
            <person name="Ohishi K."/>
            <person name="Motoyama A."/>
            <person name="Aizu T."/>
            <person name="Enomoto A."/>
            <person name="Kondo K."/>
            <person name="Tanaka S."/>
            <person name="Hara Y."/>
            <person name="Koshikawa S."/>
            <person name="Sagara H."/>
            <person name="Miura T."/>
            <person name="Yokobori S."/>
            <person name="Miyagawa K."/>
            <person name="Suzuki Y."/>
            <person name="Kubo T."/>
            <person name="Oyama M."/>
            <person name="Kohara Y."/>
            <person name="Fujiyama A."/>
            <person name="Arakawa K."/>
            <person name="Katayama T."/>
            <person name="Toyoda A."/>
            <person name="Kunieda T."/>
        </authorList>
    </citation>
    <scope>NUCLEOTIDE SEQUENCE [LARGE SCALE GENOMIC DNA]</scope>
    <source>
        <strain evidence="2 3">YOKOZUNA-1</strain>
    </source>
</reference>
<name>A0A1D1VM45_RAMVA</name>
<comment type="caution">
    <text evidence="2">The sequence shown here is derived from an EMBL/GenBank/DDBJ whole genome shotgun (WGS) entry which is preliminary data.</text>
</comment>
<keyword evidence="1" id="KW-1133">Transmembrane helix</keyword>
<sequence>MLLDLSATIVSSSGLVGHHCRLIIGFHQHRLFIASDVLVVDKQKRDNPCERLCCFKAFQFMCYVMADDISAIFLPQWLTLQCAGFLPLTFGDQFCRFAGKHWRYQQMISTAFKLVGLFWLFCQIITVYIQVQLFLTGSGVIDKNDNWILKALEIMPYTFIAARPLGVLIIMYTTHKASERLQVISAHFFAVCFPDIRRRRHVVVKWQKVAWTAFFVTFLIHFGFDFYASYDYFRAMGSDFDADLGLKYPRMNMRWLFITWTLGEGIPFFLSQQVYFWAVLSASLLATAIKTLHHQMKEQLNAVTQDTFTYTSMHALNEKVLAWQKLYMEMLKFCHSLQHFFSWILFIIYCCDSASLLGYIAAIINNFQKDGWIETRLSLYAFSALVFAVYGTIFAIPFFVVSERSSALLFTVHELSVVTKHIQKQKGVVQSAELAGSLNELMANLRDNQCHFSGGGLFHYTRGFLVGTFTLAISISVLVKELVAKEQLHTLQTAHLSTSLAASGILQHNYTGEHSNNSIAESILSELQNIAMDSLDDEIPLPQPGLQRRMMPAG</sequence>
<dbReference type="AlphaFoldDB" id="A0A1D1VM45"/>
<organism evidence="2 3">
    <name type="scientific">Ramazzottius varieornatus</name>
    <name type="common">Water bear</name>
    <name type="synonym">Tardigrade</name>
    <dbReference type="NCBI Taxonomy" id="947166"/>
    <lineage>
        <taxon>Eukaryota</taxon>
        <taxon>Metazoa</taxon>
        <taxon>Ecdysozoa</taxon>
        <taxon>Tardigrada</taxon>
        <taxon>Eutardigrada</taxon>
        <taxon>Parachela</taxon>
        <taxon>Hypsibioidea</taxon>
        <taxon>Ramazzottiidae</taxon>
        <taxon>Ramazzottius</taxon>
    </lineage>
</organism>
<feature type="transmembrane region" description="Helical" evidence="1">
    <location>
        <begin position="209"/>
        <end position="230"/>
    </location>
</feature>
<feature type="transmembrane region" description="Helical" evidence="1">
    <location>
        <begin position="377"/>
        <end position="401"/>
    </location>
</feature>
<keyword evidence="1" id="KW-0472">Membrane</keyword>
<feature type="transmembrane region" description="Helical" evidence="1">
    <location>
        <begin position="340"/>
        <end position="365"/>
    </location>
</feature>
<feature type="transmembrane region" description="Helical" evidence="1">
    <location>
        <begin position="274"/>
        <end position="292"/>
    </location>
</feature>
<evidence type="ECO:0000313" key="3">
    <source>
        <dbReference type="Proteomes" id="UP000186922"/>
    </source>
</evidence>
<dbReference type="EMBL" id="BDGG01000005">
    <property type="protein sequence ID" value="GAU99983.1"/>
    <property type="molecule type" value="Genomic_DNA"/>
</dbReference>
<evidence type="ECO:0000313" key="2">
    <source>
        <dbReference type="EMBL" id="GAU99983.1"/>
    </source>
</evidence>
<gene>
    <name evidence="2" type="primary">RvY_10912</name>
    <name evidence="2" type="synonym">RvY_10912.1</name>
    <name evidence="2" type="ORF">RvY_10912-1</name>
</gene>
<evidence type="ECO:0008006" key="4">
    <source>
        <dbReference type="Google" id="ProtNLM"/>
    </source>
</evidence>
<keyword evidence="3" id="KW-1185">Reference proteome</keyword>
<evidence type="ECO:0000256" key="1">
    <source>
        <dbReference type="SAM" id="Phobius"/>
    </source>
</evidence>
<protein>
    <recommendedName>
        <fullName evidence="4">Gustatory receptor</fullName>
    </recommendedName>
</protein>